<dbReference type="AlphaFoldDB" id="A0A2P5EEB0"/>
<dbReference type="GO" id="GO:0003676">
    <property type="term" value="F:nucleic acid binding"/>
    <property type="evidence" value="ECO:0007669"/>
    <property type="project" value="InterPro"/>
</dbReference>
<evidence type="ECO:0000313" key="3">
    <source>
        <dbReference type="Proteomes" id="UP000237000"/>
    </source>
</evidence>
<feature type="domain" description="RNase H type-1" evidence="1">
    <location>
        <begin position="9"/>
        <end position="55"/>
    </location>
</feature>
<gene>
    <name evidence="2" type="ORF">TorRG33x02_204130</name>
</gene>
<reference evidence="3" key="1">
    <citation type="submission" date="2016-06" db="EMBL/GenBank/DDBJ databases">
        <title>Parallel loss of symbiosis genes in relatives of nitrogen-fixing non-legume Parasponia.</title>
        <authorList>
            <person name="Van Velzen R."/>
            <person name="Holmer R."/>
            <person name="Bu F."/>
            <person name="Rutten L."/>
            <person name="Van Zeijl A."/>
            <person name="Liu W."/>
            <person name="Santuari L."/>
            <person name="Cao Q."/>
            <person name="Sharma T."/>
            <person name="Shen D."/>
            <person name="Roswanjaya Y."/>
            <person name="Wardhani T."/>
            <person name="Kalhor M.S."/>
            <person name="Jansen J."/>
            <person name="Van den Hoogen J."/>
            <person name="Gungor B."/>
            <person name="Hartog M."/>
            <person name="Hontelez J."/>
            <person name="Verver J."/>
            <person name="Yang W.-C."/>
            <person name="Schijlen E."/>
            <person name="Repin R."/>
            <person name="Schilthuizen M."/>
            <person name="Schranz E."/>
            <person name="Heidstra R."/>
            <person name="Miyata K."/>
            <person name="Fedorova E."/>
            <person name="Kohlen W."/>
            <person name="Bisseling T."/>
            <person name="Smit S."/>
            <person name="Geurts R."/>
        </authorList>
    </citation>
    <scope>NUCLEOTIDE SEQUENCE [LARGE SCALE GENOMIC DNA]</scope>
    <source>
        <strain evidence="3">cv. RG33-2</strain>
    </source>
</reference>
<protein>
    <recommendedName>
        <fullName evidence="1">RNase H type-1 domain-containing protein</fullName>
    </recommendedName>
</protein>
<evidence type="ECO:0000259" key="1">
    <source>
        <dbReference type="Pfam" id="PF13456"/>
    </source>
</evidence>
<dbReference type="InterPro" id="IPR002156">
    <property type="entry name" value="RNaseH_domain"/>
</dbReference>
<evidence type="ECO:0000313" key="2">
    <source>
        <dbReference type="EMBL" id="PON83862.1"/>
    </source>
</evidence>
<sequence length="61" mass="6713">MKNGVDFIGVGAVIRDHDGMVKGVLARRYYGVFSPFIAEKIALREGLKFALSLNCQPRSPC</sequence>
<dbReference type="Pfam" id="PF13456">
    <property type="entry name" value="RVT_3"/>
    <property type="match status" value="1"/>
</dbReference>
<dbReference type="GO" id="GO:0004523">
    <property type="term" value="F:RNA-DNA hybrid ribonuclease activity"/>
    <property type="evidence" value="ECO:0007669"/>
    <property type="project" value="InterPro"/>
</dbReference>
<name>A0A2P5EEB0_TREOI</name>
<comment type="caution">
    <text evidence="2">The sequence shown here is derived from an EMBL/GenBank/DDBJ whole genome shotgun (WGS) entry which is preliminary data.</text>
</comment>
<accession>A0A2P5EEB0</accession>
<dbReference type="EMBL" id="JXTC01000172">
    <property type="protein sequence ID" value="PON83862.1"/>
    <property type="molecule type" value="Genomic_DNA"/>
</dbReference>
<proteinExistence type="predicted"/>
<organism evidence="2 3">
    <name type="scientific">Trema orientale</name>
    <name type="common">Charcoal tree</name>
    <name type="synonym">Celtis orientalis</name>
    <dbReference type="NCBI Taxonomy" id="63057"/>
    <lineage>
        <taxon>Eukaryota</taxon>
        <taxon>Viridiplantae</taxon>
        <taxon>Streptophyta</taxon>
        <taxon>Embryophyta</taxon>
        <taxon>Tracheophyta</taxon>
        <taxon>Spermatophyta</taxon>
        <taxon>Magnoliopsida</taxon>
        <taxon>eudicotyledons</taxon>
        <taxon>Gunneridae</taxon>
        <taxon>Pentapetalae</taxon>
        <taxon>rosids</taxon>
        <taxon>fabids</taxon>
        <taxon>Rosales</taxon>
        <taxon>Cannabaceae</taxon>
        <taxon>Trema</taxon>
    </lineage>
</organism>
<dbReference type="OrthoDB" id="1749524at2759"/>
<dbReference type="Proteomes" id="UP000237000">
    <property type="component" value="Unassembled WGS sequence"/>
</dbReference>
<dbReference type="InParanoid" id="A0A2P5EEB0"/>
<keyword evidence="3" id="KW-1185">Reference proteome</keyword>